<proteinExistence type="predicted"/>
<keyword evidence="1" id="KW-0472">Membrane</keyword>
<feature type="transmembrane region" description="Helical" evidence="1">
    <location>
        <begin position="64"/>
        <end position="84"/>
    </location>
</feature>
<sequence>MSFVIAMTPTASKTSAAPYRYRPFRYYILVFALTWAFWIAAIFANTSTDTMAEGSDGGAGLSLTLMFLGLCVPAVTSIIFVLASKSPELKRDLKRKIIGFHRIKPLVIMQAIALFGGIIAVSILASTLIGQPLSQFSFTEGFSFSIAGTSALLTILVASVIEEVGWRGYGEDAIAQYHPWFRESLIFGVVWACWHLPLFFIPGTYHAGLLDFGYGYALNFLVSVVPLGFLTTWVYTKNNRSMLACIVFHLFVNFFQEKIALTPETKCIETVVITVAAVLVVLANRDLFFETRHVGRLLAYRTGEARAEAESFLACDVPMRHHRDRPQSEEPHGETATP</sequence>
<evidence type="ECO:0000256" key="1">
    <source>
        <dbReference type="SAM" id="Phobius"/>
    </source>
</evidence>
<accession>A0ABT7DIB5</accession>
<comment type="caution">
    <text evidence="3">The sequence shown here is derived from an EMBL/GenBank/DDBJ whole genome shotgun (WGS) entry which is preliminary data.</text>
</comment>
<protein>
    <submittedName>
        <fullName evidence="3">Type II CAAX endopeptidase family protein</fullName>
    </submittedName>
</protein>
<keyword evidence="4" id="KW-1185">Reference proteome</keyword>
<feature type="transmembrane region" description="Helical" evidence="1">
    <location>
        <begin position="141"/>
        <end position="161"/>
    </location>
</feature>
<gene>
    <name evidence="3" type="ORF">QNJ86_00480</name>
</gene>
<feature type="transmembrane region" description="Helical" evidence="1">
    <location>
        <begin position="213"/>
        <end position="235"/>
    </location>
</feature>
<dbReference type="Pfam" id="PF02517">
    <property type="entry name" value="Rce1-like"/>
    <property type="match status" value="1"/>
</dbReference>
<organism evidence="3 4">
    <name type="scientific">Gordonibacter faecis</name>
    <dbReference type="NCBI Taxonomy" id="3047475"/>
    <lineage>
        <taxon>Bacteria</taxon>
        <taxon>Bacillati</taxon>
        <taxon>Actinomycetota</taxon>
        <taxon>Coriobacteriia</taxon>
        <taxon>Eggerthellales</taxon>
        <taxon>Eggerthellaceae</taxon>
        <taxon>Gordonibacter</taxon>
    </lineage>
</organism>
<evidence type="ECO:0000259" key="2">
    <source>
        <dbReference type="Pfam" id="PF02517"/>
    </source>
</evidence>
<feature type="transmembrane region" description="Helical" evidence="1">
    <location>
        <begin position="181"/>
        <end position="201"/>
    </location>
</feature>
<dbReference type="EMBL" id="JASJEU010000003">
    <property type="protein sequence ID" value="MDJ1649266.1"/>
    <property type="molecule type" value="Genomic_DNA"/>
</dbReference>
<feature type="transmembrane region" description="Helical" evidence="1">
    <location>
        <begin position="105"/>
        <end position="129"/>
    </location>
</feature>
<dbReference type="RefSeq" id="WP_283830598.1">
    <property type="nucleotide sequence ID" value="NZ_JASJEU010000003.1"/>
</dbReference>
<keyword evidence="1" id="KW-0812">Transmembrane</keyword>
<dbReference type="PANTHER" id="PTHR35797:SF1">
    <property type="entry name" value="PROTEASE"/>
    <property type="match status" value="1"/>
</dbReference>
<feature type="domain" description="CAAX prenyl protease 2/Lysostaphin resistance protein A-like" evidence="2">
    <location>
        <begin position="151"/>
        <end position="255"/>
    </location>
</feature>
<evidence type="ECO:0000313" key="4">
    <source>
        <dbReference type="Proteomes" id="UP001232750"/>
    </source>
</evidence>
<feature type="transmembrane region" description="Helical" evidence="1">
    <location>
        <begin position="26"/>
        <end position="44"/>
    </location>
</feature>
<dbReference type="PANTHER" id="PTHR35797">
    <property type="entry name" value="PROTEASE-RELATED"/>
    <property type="match status" value="1"/>
</dbReference>
<keyword evidence="1" id="KW-1133">Transmembrane helix</keyword>
<name>A0ABT7DIB5_9ACTN</name>
<evidence type="ECO:0000313" key="3">
    <source>
        <dbReference type="EMBL" id="MDJ1649266.1"/>
    </source>
</evidence>
<reference evidence="3 4" key="1">
    <citation type="submission" date="2023-05" db="EMBL/GenBank/DDBJ databases">
        <title>Gordonibacter KGMB12511T sp. nov., isolated from faeces of healthy Korean.</title>
        <authorList>
            <person name="Kim H.S."/>
            <person name="Kim J.-S."/>
            <person name="Suh M.K."/>
            <person name="Eom M.K."/>
            <person name="Do H.E."/>
            <person name="Lee J.-S."/>
        </authorList>
    </citation>
    <scope>NUCLEOTIDE SEQUENCE [LARGE SCALE GENOMIC DNA]</scope>
    <source>
        <strain evidence="3 4">KGMB12511</strain>
    </source>
</reference>
<dbReference type="InterPro" id="IPR042150">
    <property type="entry name" value="MmRce1-like"/>
</dbReference>
<dbReference type="Proteomes" id="UP001232750">
    <property type="component" value="Unassembled WGS sequence"/>
</dbReference>
<dbReference type="InterPro" id="IPR003675">
    <property type="entry name" value="Rce1/LyrA-like_dom"/>
</dbReference>